<accession>A0ABT9CMT3</accession>
<protein>
    <submittedName>
        <fullName evidence="2">Uncharacterized protein</fullName>
    </submittedName>
</protein>
<feature type="transmembrane region" description="Helical" evidence="1">
    <location>
        <begin position="40"/>
        <end position="63"/>
    </location>
</feature>
<keyword evidence="1" id="KW-0812">Transmembrane</keyword>
<evidence type="ECO:0000313" key="3">
    <source>
        <dbReference type="Proteomes" id="UP001223016"/>
    </source>
</evidence>
<evidence type="ECO:0000256" key="1">
    <source>
        <dbReference type="SAM" id="Phobius"/>
    </source>
</evidence>
<keyword evidence="3" id="KW-1185">Reference proteome</keyword>
<feature type="transmembrane region" description="Helical" evidence="1">
    <location>
        <begin position="75"/>
        <end position="95"/>
    </location>
</feature>
<dbReference type="RefSeq" id="WP_304574541.1">
    <property type="nucleotide sequence ID" value="NZ_JAUQOO010000005.1"/>
</dbReference>
<dbReference type="EMBL" id="JAUQOO010000005">
    <property type="protein sequence ID" value="MDO7926804.1"/>
    <property type="molecule type" value="Genomic_DNA"/>
</dbReference>
<keyword evidence="1" id="KW-0472">Membrane</keyword>
<reference evidence="2 3" key="1">
    <citation type="submission" date="2023-07" db="EMBL/GenBank/DDBJ databases">
        <title>Identification of four novel Pseudomonas species associated with bacterial leaf spot of cucurbits.</title>
        <authorList>
            <person name="Fullem K.R."/>
        </authorList>
    </citation>
    <scope>NUCLEOTIDE SEQUENCE [LARGE SCALE GENOMIC DNA]</scope>
    <source>
        <strain evidence="2 3">KFB 138</strain>
    </source>
</reference>
<organism evidence="2 3">
    <name type="scientific">Pseudomonas serbiensis</name>
    <dbReference type="NCBI Taxonomy" id="3064350"/>
    <lineage>
        <taxon>Bacteria</taxon>
        <taxon>Pseudomonadati</taxon>
        <taxon>Pseudomonadota</taxon>
        <taxon>Gammaproteobacteria</taxon>
        <taxon>Pseudomonadales</taxon>
        <taxon>Pseudomonadaceae</taxon>
        <taxon>Pseudomonas</taxon>
    </lineage>
</organism>
<feature type="transmembrane region" description="Helical" evidence="1">
    <location>
        <begin position="12"/>
        <end position="34"/>
    </location>
</feature>
<sequence>MSSARKVKAMIVIALAMVFPFALFEAYLVFRFGVAEPYSYFVSAPLSVVSFVILQLAIGYGFFKGWTACEMRSNYAYLALWLLSLLTLILLPQFFSNVPFDQSGLNLGASDRLFFADVTKVDMSHFQVKNASVVCSIDSLGGAAWRC</sequence>
<keyword evidence="1" id="KW-1133">Transmembrane helix</keyword>
<evidence type="ECO:0000313" key="2">
    <source>
        <dbReference type="EMBL" id="MDO7926804.1"/>
    </source>
</evidence>
<name>A0ABT9CMT3_9PSED</name>
<proteinExistence type="predicted"/>
<gene>
    <name evidence="2" type="ORF">Q6A51_08455</name>
</gene>
<comment type="caution">
    <text evidence="2">The sequence shown here is derived from an EMBL/GenBank/DDBJ whole genome shotgun (WGS) entry which is preliminary data.</text>
</comment>
<dbReference type="Proteomes" id="UP001223016">
    <property type="component" value="Unassembled WGS sequence"/>
</dbReference>